<keyword evidence="1" id="KW-0732">Signal</keyword>
<dbReference type="EMBL" id="CP121196">
    <property type="protein sequence ID" value="XBH17597.1"/>
    <property type="molecule type" value="Genomic_DNA"/>
</dbReference>
<evidence type="ECO:0000256" key="1">
    <source>
        <dbReference type="SAM" id="SignalP"/>
    </source>
</evidence>
<organism evidence="2">
    <name type="scientific">Telmatobacter sp. DSM 110680</name>
    <dbReference type="NCBI Taxonomy" id="3036704"/>
    <lineage>
        <taxon>Bacteria</taxon>
        <taxon>Pseudomonadati</taxon>
        <taxon>Acidobacteriota</taxon>
        <taxon>Terriglobia</taxon>
        <taxon>Terriglobales</taxon>
        <taxon>Acidobacteriaceae</taxon>
        <taxon>Telmatobacter</taxon>
    </lineage>
</organism>
<protein>
    <submittedName>
        <fullName evidence="2">Uncharacterized protein</fullName>
    </submittedName>
</protein>
<dbReference type="AlphaFoldDB" id="A0AAU7DKH0"/>
<sequence>MKKVFLLLLILCAHGFTQTPSSGSAKTSGKCSPATTGNNNTYYFKYCGGDPEQGKKVVDLLNRILLNQDAASTNAKLDEILKLLSRPSEVNAQNCVGSACAQGPNSQATFNQLGPPLPNVTWNAEPLPGEPNTLIVMISVDGPPRIPAFVAECESPCRSRGGGVAVGGVAYSDEAHDYITDNPNIAIVLFTPHHAIGVGTPVQWFIHSTSSDKPPKILSLKLMPEDKAKHIPPFK</sequence>
<dbReference type="RefSeq" id="WP_348262821.1">
    <property type="nucleotide sequence ID" value="NZ_CP121196.1"/>
</dbReference>
<name>A0AAU7DKH0_9BACT</name>
<reference evidence="2" key="1">
    <citation type="submission" date="2023-03" db="EMBL/GenBank/DDBJ databases">
        <title>Edaphobacter sp.</title>
        <authorList>
            <person name="Huber K.J."/>
            <person name="Papendorf J."/>
            <person name="Pilke C."/>
            <person name="Bunk B."/>
            <person name="Sproeer C."/>
            <person name="Pester M."/>
        </authorList>
    </citation>
    <scope>NUCLEOTIDE SEQUENCE</scope>
    <source>
        <strain evidence="2">DSM 110680</strain>
    </source>
</reference>
<evidence type="ECO:0000313" key="2">
    <source>
        <dbReference type="EMBL" id="XBH17597.1"/>
    </source>
</evidence>
<feature type="signal peptide" evidence="1">
    <location>
        <begin position="1"/>
        <end position="18"/>
    </location>
</feature>
<proteinExistence type="predicted"/>
<feature type="chain" id="PRO_5043660945" evidence="1">
    <location>
        <begin position="19"/>
        <end position="235"/>
    </location>
</feature>
<accession>A0AAU7DKH0</accession>
<gene>
    <name evidence="2" type="ORF">P8935_23895</name>
</gene>